<dbReference type="Gene3D" id="3.40.50.150">
    <property type="entry name" value="Vaccinia Virus protein VP39"/>
    <property type="match status" value="1"/>
</dbReference>
<sequence>MALSVAKFPCIVIKLVNITRFRHPLRNILNLPSYSVMCFRKSSIATNTKETDISSNKNEISQENEDDAETHFGFERVKEKEKAKKVRSVFSNVATRYDLMNDVMSGGIHRLWKDYFIQVLHPTPGTKLLDVAGGTGDVAFRFLQAVQYLKPIDEHIELENPFELPSEPLYNESMLQGTESHVIVCDINPDMLEVGKKKAKELGFGKGVSWKEGDAENLPFPDCSFDAYTIAFGIRNVTHIDLALCEAFRVLKPGGRFLCLEFSQVDNGLLNW</sequence>
<dbReference type="CDD" id="cd02440">
    <property type="entry name" value="AdoMet_MTases"/>
    <property type="match status" value="1"/>
</dbReference>
<dbReference type="Proteomes" id="UP000694941">
    <property type="component" value="Unplaced"/>
</dbReference>
<dbReference type="PANTHER" id="PTHR43591">
    <property type="entry name" value="METHYLTRANSFERASE"/>
    <property type="match status" value="1"/>
</dbReference>
<keyword evidence="5" id="KW-1185">Reference proteome</keyword>
<keyword evidence="3" id="KW-0949">S-adenosyl-L-methionine</keyword>
<comment type="subunit">
    <text evidence="4">Component of a multi-subunit COQ enzyme complex, composed of at least COQ3, COQ4, COQ5, COQ6, COQ7 and COQ9. Interacts with PYURF; the interaction is direct, stabilizes COQ5 protein and associates PYURF with COQ enzyme complex.</text>
</comment>
<evidence type="ECO:0000313" key="5">
    <source>
        <dbReference type="Proteomes" id="UP000694941"/>
    </source>
</evidence>
<dbReference type="RefSeq" id="XP_022258552.1">
    <property type="nucleotide sequence ID" value="XM_022402844.1"/>
</dbReference>
<proteinExistence type="predicted"/>
<organism evidence="5 6">
    <name type="scientific">Limulus polyphemus</name>
    <name type="common">Atlantic horseshoe crab</name>
    <dbReference type="NCBI Taxonomy" id="6850"/>
    <lineage>
        <taxon>Eukaryota</taxon>
        <taxon>Metazoa</taxon>
        <taxon>Ecdysozoa</taxon>
        <taxon>Arthropoda</taxon>
        <taxon>Chelicerata</taxon>
        <taxon>Merostomata</taxon>
        <taxon>Xiphosura</taxon>
        <taxon>Limulidae</taxon>
        <taxon>Limulus</taxon>
    </lineage>
</organism>
<dbReference type="InterPro" id="IPR023576">
    <property type="entry name" value="UbiE/COQ5_MeTrFase_CS"/>
</dbReference>
<dbReference type="PROSITE" id="PS51608">
    <property type="entry name" value="SAM_MT_UBIE"/>
    <property type="match status" value="1"/>
</dbReference>
<dbReference type="PROSITE" id="PS01184">
    <property type="entry name" value="UBIE_2"/>
    <property type="match status" value="1"/>
</dbReference>
<gene>
    <name evidence="6" type="primary">LOC106474522</name>
</gene>
<evidence type="ECO:0000313" key="6">
    <source>
        <dbReference type="RefSeq" id="XP_022258552.1"/>
    </source>
</evidence>
<dbReference type="InterPro" id="IPR029063">
    <property type="entry name" value="SAM-dependent_MTases_sf"/>
</dbReference>
<keyword evidence="1" id="KW-0489">Methyltransferase</keyword>
<keyword evidence="2" id="KW-0808">Transferase</keyword>
<dbReference type="GeneID" id="106474522"/>
<evidence type="ECO:0000256" key="4">
    <source>
        <dbReference type="ARBA" id="ARBA00046387"/>
    </source>
</evidence>
<evidence type="ECO:0000256" key="2">
    <source>
        <dbReference type="ARBA" id="ARBA00022679"/>
    </source>
</evidence>
<dbReference type="SUPFAM" id="SSF53335">
    <property type="entry name" value="S-adenosyl-L-methionine-dependent methyltransferases"/>
    <property type="match status" value="1"/>
</dbReference>
<protein>
    <submittedName>
        <fullName evidence="6">2-methoxy-6-polyprenyl-1,4-benzoquinol methylase, mitochondrial-like</fullName>
    </submittedName>
</protein>
<accession>A0ABM1TRP6</accession>
<dbReference type="PANTHER" id="PTHR43591:SF24">
    <property type="entry name" value="2-METHOXY-6-POLYPRENYL-1,4-BENZOQUINOL METHYLASE, MITOCHONDRIAL"/>
    <property type="match status" value="1"/>
</dbReference>
<reference evidence="6" key="1">
    <citation type="submission" date="2025-08" db="UniProtKB">
        <authorList>
            <consortium name="RefSeq"/>
        </authorList>
    </citation>
    <scope>IDENTIFICATION</scope>
    <source>
        <tissue evidence="6">Muscle</tissue>
    </source>
</reference>
<dbReference type="InterPro" id="IPR004033">
    <property type="entry name" value="UbiE/COQ5_MeTrFase"/>
</dbReference>
<evidence type="ECO:0000256" key="3">
    <source>
        <dbReference type="ARBA" id="ARBA00022691"/>
    </source>
</evidence>
<dbReference type="PROSITE" id="PS01183">
    <property type="entry name" value="UBIE_1"/>
    <property type="match status" value="1"/>
</dbReference>
<name>A0ABM1TRP6_LIMPO</name>
<dbReference type="Pfam" id="PF01209">
    <property type="entry name" value="Ubie_methyltran"/>
    <property type="match status" value="1"/>
</dbReference>
<evidence type="ECO:0000256" key="1">
    <source>
        <dbReference type="ARBA" id="ARBA00022603"/>
    </source>
</evidence>